<evidence type="ECO:0000313" key="2">
    <source>
        <dbReference type="EMBL" id="MBN8659649.1"/>
    </source>
</evidence>
<dbReference type="InterPro" id="IPR010985">
    <property type="entry name" value="Ribbon_hlx_hlx"/>
</dbReference>
<evidence type="ECO:0000259" key="1">
    <source>
        <dbReference type="Pfam" id="PF01402"/>
    </source>
</evidence>
<dbReference type="Gene3D" id="1.10.1220.10">
    <property type="entry name" value="Met repressor-like"/>
    <property type="match status" value="1"/>
</dbReference>
<organism evidence="2 3">
    <name type="scientific">Candidatus Obscuribacter phosphatis</name>
    <dbReference type="NCBI Taxonomy" id="1906157"/>
    <lineage>
        <taxon>Bacteria</taxon>
        <taxon>Bacillati</taxon>
        <taxon>Candidatus Melainabacteria</taxon>
        <taxon>Candidatus Obscuribacterales</taxon>
        <taxon>Candidatus Obscuribacteraceae</taxon>
        <taxon>Candidatus Obscuribacter</taxon>
    </lineage>
</organism>
<dbReference type="CDD" id="cd22231">
    <property type="entry name" value="RHH_NikR_HicB-like"/>
    <property type="match status" value="1"/>
</dbReference>
<gene>
    <name evidence="2" type="ORF">J0M35_04755</name>
</gene>
<feature type="domain" description="Ribbon-helix-helix protein CopG" evidence="1">
    <location>
        <begin position="6"/>
        <end position="41"/>
    </location>
</feature>
<dbReference type="EMBL" id="JAFLCK010000004">
    <property type="protein sequence ID" value="MBN8659649.1"/>
    <property type="molecule type" value="Genomic_DNA"/>
</dbReference>
<dbReference type="SUPFAM" id="SSF47598">
    <property type="entry name" value="Ribbon-helix-helix"/>
    <property type="match status" value="1"/>
</dbReference>
<evidence type="ECO:0000313" key="3">
    <source>
        <dbReference type="Proteomes" id="UP000664277"/>
    </source>
</evidence>
<comment type="caution">
    <text evidence="2">The sequence shown here is derived from an EMBL/GenBank/DDBJ whole genome shotgun (WGS) entry which is preliminary data.</text>
</comment>
<dbReference type="Pfam" id="PF01402">
    <property type="entry name" value="RHH_1"/>
    <property type="match status" value="1"/>
</dbReference>
<dbReference type="GO" id="GO:0006355">
    <property type="term" value="P:regulation of DNA-templated transcription"/>
    <property type="evidence" value="ECO:0007669"/>
    <property type="project" value="InterPro"/>
</dbReference>
<dbReference type="InterPro" id="IPR013321">
    <property type="entry name" value="Arc_rbn_hlx_hlx"/>
</dbReference>
<reference evidence="2" key="1">
    <citation type="submission" date="2021-02" db="EMBL/GenBank/DDBJ databases">
        <title>Genome-Resolved Metagenomics of a Microbial Community Performing Photosynthetic Biological Nutrient Removal.</title>
        <authorList>
            <person name="Mcdaniel E.A."/>
        </authorList>
    </citation>
    <scope>NUCLEOTIDE SEQUENCE</scope>
    <source>
        <strain evidence="2">UWPOB_OBS1</strain>
    </source>
</reference>
<dbReference type="AlphaFoldDB" id="A0A8J7TKM1"/>
<dbReference type="Proteomes" id="UP000664277">
    <property type="component" value="Unassembled WGS sequence"/>
</dbReference>
<dbReference type="InterPro" id="IPR002145">
    <property type="entry name" value="CopG"/>
</dbReference>
<protein>
    <submittedName>
        <fullName evidence="2">Ribbon-helix-helix protein, CopG family</fullName>
    </submittedName>
</protein>
<name>A0A8J7TKM1_9BACT</name>
<sequence length="68" mass="7749">MPKKVLVALPPGLLEQIDFVASVEHRTRSDLIREALRRYIDGFKRNQGPRMQVSQVGNQKMAILTDSE</sequence>
<proteinExistence type="predicted"/>
<accession>A0A8J7TKM1</accession>